<keyword evidence="2" id="KW-1185">Reference proteome</keyword>
<dbReference type="InParanoid" id="D5GPH5"/>
<evidence type="ECO:0000313" key="1">
    <source>
        <dbReference type="EMBL" id="CAZ86418.1"/>
    </source>
</evidence>
<dbReference type="Proteomes" id="UP000006911">
    <property type="component" value="Unassembled WGS sequence"/>
</dbReference>
<gene>
    <name evidence="1" type="ORF">GSTUM_00011847001</name>
</gene>
<dbReference type="AlphaFoldDB" id="D5GPH5"/>
<organism evidence="1 2">
    <name type="scientific">Tuber melanosporum (strain Mel28)</name>
    <name type="common">Perigord black truffle</name>
    <dbReference type="NCBI Taxonomy" id="656061"/>
    <lineage>
        <taxon>Eukaryota</taxon>
        <taxon>Fungi</taxon>
        <taxon>Dikarya</taxon>
        <taxon>Ascomycota</taxon>
        <taxon>Pezizomycotina</taxon>
        <taxon>Pezizomycetes</taxon>
        <taxon>Pezizales</taxon>
        <taxon>Tuberaceae</taxon>
        <taxon>Tuber</taxon>
    </lineage>
</organism>
<proteinExistence type="predicted"/>
<name>D5GPH5_TUBMM</name>
<dbReference type="KEGG" id="tml:GSTUM_00011847001"/>
<dbReference type="HOGENOM" id="CLU_2414904_0_0_1"/>
<accession>D5GPH5</accession>
<dbReference type="RefSeq" id="XP_002842227.1">
    <property type="nucleotide sequence ID" value="XM_002842181.1"/>
</dbReference>
<reference evidence="1 2" key="1">
    <citation type="journal article" date="2010" name="Nature">
        <title>Perigord black truffle genome uncovers evolutionary origins and mechanisms of symbiosis.</title>
        <authorList>
            <person name="Martin F."/>
            <person name="Kohler A."/>
            <person name="Murat C."/>
            <person name="Balestrini R."/>
            <person name="Coutinho P.M."/>
            <person name="Jaillon O."/>
            <person name="Montanini B."/>
            <person name="Morin E."/>
            <person name="Noel B."/>
            <person name="Percudani R."/>
            <person name="Porcel B."/>
            <person name="Rubini A."/>
            <person name="Amicucci A."/>
            <person name="Amselem J."/>
            <person name="Anthouard V."/>
            <person name="Arcioni S."/>
            <person name="Artiguenave F."/>
            <person name="Aury J.M."/>
            <person name="Ballario P."/>
            <person name="Bolchi A."/>
            <person name="Brenna A."/>
            <person name="Brun A."/>
            <person name="Buee M."/>
            <person name="Cantarel B."/>
            <person name="Chevalier G."/>
            <person name="Couloux A."/>
            <person name="Da Silva C."/>
            <person name="Denoeud F."/>
            <person name="Duplessis S."/>
            <person name="Ghignone S."/>
            <person name="Hilselberger B."/>
            <person name="Iotti M."/>
            <person name="Marcais B."/>
            <person name="Mello A."/>
            <person name="Miranda M."/>
            <person name="Pacioni G."/>
            <person name="Quesneville H."/>
            <person name="Riccioni C."/>
            <person name="Ruotolo R."/>
            <person name="Splivallo R."/>
            <person name="Stocchi V."/>
            <person name="Tisserant E."/>
            <person name="Viscomi A.R."/>
            <person name="Zambonelli A."/>
            <person name="Zampieri E."/>
            <person name="Henrissat B."/>
            <person name="Lebrun M.H."/>
            <person name="Paolocci F."/>
            <person name="Bonfante P."/>
            <person name="Ottonello S."/>
            <person name="Wincker P."/>
        </authorList>
    </citation>
    <scope>NUCLEOTIDE SEQUENCE [LARGE SCALE GENOMIC DNA]</scope>
    <source>
        <strain evidence="1 2">Mel28</strain>
    </source>
</reference>
<protein>
    <submittedName>
        <fullName evidence="1">(Perigord truffle) hypothetical protein</fullName>
    </submittedName>
</protein>
<sequence>MFCRGETKGISVDFWTGLLLLLWSLSGRGLELYHTMLWSGLAQCSSLVVHGQRRSTARVHILRTYYRGILMHHVVRWVWNKLGIQRTLNVIQ</sequence>
<dbReference type="GeneID" id="9186658"/>
<evidence type="ECO:0000313" key="2">
    <source>
        <dbReference type="Proteomes" id="UP000006911"/>
    </source>
</evidence>
<dbReference type="EMBL" id="FN430375">
    <property type="protein sequence ID" value="CAZ86418.1"/>
    <property type="molecule type" value="Genomic_DNA"/>
</dbReference>